<dbReference type="OMA" id="LECFITI"/>
<evidence type="ECO:0000256" key="1">
    <source>
        <dbReference type="SAM" id="Coils"/>
    </source>
</evidence>
<accession>A0A3P8WDG1</accession>
<dbReference type="STRING" id="244447.ENSCSEP00000023666"/>
<evidence type="ECO:0000313" key="4">
    <source>
        <dbReference type="Proteomes" id="UP000265120"/>
    </source>
</evidence>
<dbReference type="InterPro" id="IPR052593">
    <property type="entry name" value="MT-associated_AKAP9-binding"/>
</dbReference>
<sequence length="330" mass="37333">AGHTDTGLKPPFSYLVLIKKCFVFSCRKYNSLIQAQARELSHLRQRIREGQGVCHILTQHLGDTTKAFEELLRANDIDYYMGQSFREQLAQSTALAQRVFTKISGRKKNLNSPIFFLPLLCLLIELQQKDKIIESLHTKLQQRPETPSSCHGLSETTDQSDRTSLVSDEYRTTEDLELCSDLDGREYREQHRMQVPGHGPGADGSSPTGSSPPSALLANQRTALHFTSLSLGINLIEEHLQEVRCLRQRLEESIRTNERLRQQLEERLTSMLPPLTSMGRYAPCSPHLLWATCAQFDLHLQPYRTPSHSPPTKSLELLSLSNEVSSLPCV</sequence>
<feature type="region of interest" description="Disordered" evidence="2">
    <location>
        <begin position="139"/>
        <end position="167"/>
    </location>
</feature>
<dbReference type="GO" id="GO:0060090">
    <property type="term" value="F:molecular adaptor activity"/>
    <property type="evidence" value="ECO:0007669"/>
    <property type="project" value="TreeGrafter"/>
</dbReference>
<evidence type="ECO:0000313" key="3">
    <source>
        <dbReference type="Ensembl" id="ENSCSEP00000023666.1"/>
    </source>
</evidence>
<dbReference type="PANTHER" id="PTHR46501">
    <property type="entry name" value="MYOMEGALIN"/>
    <property type="match status" value="1"/>
</dbReference>
<keyword evidence="1" id="KW-0175">Coiled coil</keyword>
<evidence type="ECO:0000256" key="2">
    <source>
        <dbReference type="SAM" id="MobiDB-lite"/>
    </source>
</evidence>
<feature type="compositionally biased region" description="Polar residues" evidence="2">
    <location>
        <begin position="139"/>
        <end position="166"/>
    </location>
</feature>
<proteinExistence type="predicted"/>
<dbReference type="PANTHER" id="PTHR46501:SF2">
    <property type="entry name" value="MYOMEGALIN"/>
    <property type="match status" value="1"/>
</dbReference>
<name>A0A3P8WDG1_CYNSE</name>
<feature type="coiled-coil region" evidence="1">
    <location>
        <begin position="233"/>
        <end position="267"/>
    </location>
</feature>
<reference evidence="3 4" key="1">
    <citation type="journal article" date="2014" name="Nat. Genet.">
        <title>Whole-genome sequence of a flatfish provides insights into ZW sex chromosome evolution and adaptation to a benthic lifestyle.</title>
        <authorList>
            <person name="Chen S."/>
            <person name="Zhang G."/>
            <person name="Shao C."/>
            <person name="Huang Q."/>
            <person name="Liu G."/>
            <person name="Zhang P."/>
            <person name="Song W."/>
            <person name="An N."/>
            <person name="Chalopin D."/>
            <person name="Volff J.N."/>
            <person name="Hong Y."/>
            <person name="Li Q."/>
            <person name="Sha Z."/>
            <person name="Zhou H."/>
            <person name="Xie M."/>
            <person name="Yu Q."/>
            <person name="Liu Y."/>
            <person name="Xiang H."/>
            <person name="Wang N."/>
            <person name="Wu K."/>
            <person name="Yang C."/>
            <person name="Zhou Q."/>
            <person name="Liao X."/>
            <person name="Yang L."/>
            <person name="Hu Q."/>
            <person name="Zhang J."/>
            <person name="Meng L."/>
            <person name="Jin L."/>
            <person name="Tian Y."/>
            <person name="Lian J."/>
            <person name="Yang J."/>
            <person name="Miao G."/>
            <person name="Liu S."/>
            <person name="Liang Z."/>
            <person name="Yan F."/>
            <person name="Li Y."/>
            <person name="Sun B."/>
            <person name="Zhang H."/>
            <person name="Zhang J."/>
            <person name="Zhu Y."/>
            <person name="Du M."/>
            <person name="Zhao Y."/>
            <person name="Schartl M."/>
            <person name="Tang Q."/>
            <person name="Wang J."/>
        </authorList>
    </citation>
    <scope>NUCLEOTIDE SEQUENCE</scope>
</reference>
<dbReference type="Proteomes" id="UP000265120">
    <property type="component" value="Chromosome 20"/>
</dbReference>
<feature type="region of interest" description="Disordered" evidence="2">
    <location>
        <begin position="193"/>
        <end position="215"/>
    </location>
</feature>
<dbReference type="InParanoid" id="A0A3P8WDG1"/>
<dbReference type="Ensembl" id="ENSCSET00000023975.1">
    <property type="protein sequence ID" value="ENSCSEP00000023666.1"/>
    <property type="gene ID" value="ENSCSEG00000015091.1"/>
</dbReference>
<protein>
    <submittedName>
        <fullName evidence="3">Uncharacterized protein</fullName>
    </submittedName>
</protein>
<reference evidence="3" key="2">
    <citation type="submission" date="2025-08" db="UniProtKB">
        <authorList>
            <consortium name="Ensembl"/>
        </authorList>
    </citation>
    <scope>IDENTIFICATION</scope>
</reference>
<organism evidence="3 4">
    <name type="scientific">Cynoglossus semilaevis</name>
    <name type="common">Tongue sole</name>
    <dbReference type="NCBI Taxonomy" id="244447"/>
    <lineage>
        <taxon>Eukaryota</taxon>
        <taxon>Metazoa</taxon>
        <taxon>Chordata</taxon>
        <taxon>Craniata</taxon>
        <taxon>Vertebrata</taxon>
        <taxon>Euteleostomi</taxon>
        <taxon>Actinopterygii</taxon>
        <taxon>Neopterygii</taxon>
        <taxon>Teleostei</taxon>
        <taxon>Neoteleostei</taxon>
        <taxon>Acanthomorphata</taxon>
        <taxon>Carangaria</taxon>
        <taxon>Pleuronectiformes</taxon>
        <taxon>Pleuronectoidei</taxon>
        <taxon>Cynoglossidae</taxon>
        <taxon>Cynoglossinae</taxon>
        <taxon>Cynoglossus</taxon>
    </lineage>
</organism>
<keyword evidence="4" id="KW-1185">Reference proteome</keyword>
<dbReference type="GO" id="GO:0005813">
    <property type="term" value="C:centrosome"/>
    <property type="evidence" value="ECO:0007669"/>
    <property type="project" value="TreeGrafter"/>
</dbReference>
<dbReference type="GO" id="GO:0005794">
    <property type="term" value="C:Golgi apparatus"/>
    <property type="evidence" value="ECO:0007669"/>
    <property type="project" value="TreeGrafter"/>
</dbReference>
<feature type="compositionally biased region" description="Low complexity" evidence="2">
    <location>
        <begin position="203"/>
        <end position="214"/>
    </location>
</feature>
<dbReference type="GO" id="GO:1903358">
    <property type="term" value="P:regulation of Golgi organization"/>
    <property type="evidence" value="ECO:0007669"/>
    <property type="project" value="TreeGrafter"/>
</dbReference>
<dbReference type="GO" id="GO:0090063">
    <property type="term" value="P:positive regulation of microtubule nucleation"/>
    <property type="evidence" value="ECO:0007669"/>
    <property type="project" value="TreeGrafter"/>
</dbReference>
<dbReference type="GO" id="GO:0007098">
    <property type="term" value="P:centrosome cycle"/>
    <property type="evidence" value="ECO:0007669"/>
    <property type="project" value="TreeGrafter"/>
</dbReference>
<reference evidence="3" key="3">
    <citation type="submission" date="2025-09" db="UniProtKB">
        <authorList>
            <consortium name="Ensembl"/>
        </authorList>
    </citation>
    <scope>IDENTIFICATION</scope>
</reference>
<dbReference type="AlphaFoldDB" id="A0A3P8WDG1"/>
<dbReference type="GeneTree" id="ENSGT00950000183190"/>